<keyword evidence="4" id="KW-1185">Reference proteome</keyword>
<feature type="compositionally biased region" description="Polar residues" evidence="1">
    <location>
        <begin position="306"/>
        <end position="315"/>
    </location>
</feature>
<organism evidence="3 4">
    <name type="scientific">Thanatephorus cucumeris (strain AG1-IA)</name>
    <name type="common">Rice sheath blight fungus</name>
    <name type="synonym">Rhizoctonia solani</name>
    <dbReference type="NCBI Taxonomy" id="983506"/>
    <lineage>
        <taxon>Eukaryota</taxon>
        <taxon>Fungi</taxon>
        <taxon>Dikarya</taxon>
        <taxon>Basidiomycota</taxon>
        <taxon>Agaricomycotina</taxon>
        <taxon>Agaricomycetes</taxon>
        <taxon>Cantharellales</taxon>
        <taxon>Ceratobasidiaceae</taxon>
        <taxon>Rhizoctonia</taxon>
        <taxon>Rhizoctonia solani AG-1</taxon>
    </lineage>
</organism>
<feature type="compositionally biased region" description="Polar residues" evidence="1">
    <location>
        <begin position="734"/>
        <end position="747"/>
    </location>
</feature>
<proteinExistence type="predicted"/>
<comment type="caution">
    <text evidence="3">The sequence shown here is derived from an EMBL/GenBank/DDBJ whole genome shotgun (WGS) entry which is preliminary data.</text>
</comment>
<feature type="compositionally biased region" description="Polar residues" evidence="1">
    <location>
        <begin position="908"/>
        <end position="925"/>
    </location>
</feature>
<feature type="compositionally biased region" description="Basic and acidic residues" evidence="1">
    <location>
        <begin position="113"/>
        <end position="126"/>
    </location>
</feature>
<feature type="region of interest" description="Disordered" evidence="1">
    <location>
        <begin position="410"/>
        <end position="429"/>
    </location>
</feature>
<dbReference type="Proteomes" id="UP000011668">
    <property type="component" value="Unassembled WGS sequence"/>
</dbReference>
<evidence type="ECO:0000313" key="3">
    <source>
        <dbReference type="EMBL" id="ELU36488.1"/>
    </source>
</evidence>
<dbReference type="AlphaFoldDB" id="L8WI63"/>
<feature type="compositionally biased region" description="Basic and acidic residues" evidence="1">
    <location>
        <begin position="264"/>
        <end position="280"/>
    </location>
</feature>
<feature type="compositionally biased region" description="Pro residues" evidence="1">
    <location>
        <begin position="986"/>
        <end position="995"/>
    </location>
</feature>
<keyword evidence="2" id="KW-0812">Transmembrane</keyword>
<name>L8WI63_THACA</name>
<protein>
    <recommendedName>
        <fullName evidence="5">Transmembrane protein</fullName>
    </recommendedName>
</protein>
<dbReference type="EMBL" id="AFRT01003296">
    <property type="protein sequence ID" value="ELU36488.1"/>
    <property type="molecule type" value="Genomic_DNA"/>
</dbReference>
<dbReference type="STRING" id="983506.L8WI63"/>
<dbReference type="HOGENOM" id="CLU_303297_0_0_1"/>
<feature type="transmembrane region" description="Helical" evidence="2">
    <location>
        <begin position="1036"/>
        <end position="1056"/>
    </location>
</feature>
<evidence type="ECO:0000256" key="2">
    <source>
        <dbReference type="SAM" id="Phobius"/>
    </source>
</evidence>
<dbReference type="OrthoDB" id="3251367at2759"/>
<feature type="compositionally biased region" description="Pro residues" evidence="1">
    <location>
        <begin position="853"/>
        <end position="868"/>
    </location>
</feature>
<gene>
    <name evidence="3" type="ORF">AG1IA_09483</name>
</gene>
<feature type="region of interest" description="Disordered" evidence="1">
    <location>
        <begin position="626"/>
        <end position="892"/>
    </location>
</feature>
<feature type="region of interest" description="Disordered" evidence="1">
    <location>
        <begin position="973"/>
        <end position="1002"/>
    </location>
</feature>
<feature type="compositionally biased region" description="Polar residues" evidence="1">
    <location>
        <begin position="788"/>
        <end position="802"/>
    </location>
</feature>
<feature type="compositionally biased region" description="Low complexity" evidence="1">
    <location>
        <begin position="869"/>
        <end position="882"/>
    </location>
</feature>
<feature type="region of interest" description="Disordered" evidence="1">
    <location>
        <begin position="905"/>
        <end position="960"/>
    </location>
</feature>
<feature type="transmembrane region" description="Helical" evidence="2">
    <location>
        <begin position="1088"/>
        <end position="1121"/>
    </location>
</feature>
<feature type="region of interest" description="Disordered" evidence="1">
    <location>
        <begin position="236"/>
        <end position="344"/>
    </location>
</feature>
<feature type="compositionally biased region" description="Polar residues" evidence="1">
    <location>
        <begin position="415"/>
        <end position="429"/>
    </location>
</feature>
<accession>L8WI63</accession>
<feature type="region of interest" description="Disordered" evidence="1">
    <location>
        <begin position="83"/>
        <end position="148"/>
    </location>
</feature>
<reference evidence="3 4" key="1">
    <citation type="journal article" date="2013" name="Nat. Commun.">
        <title>The evolution and pathogenic mechanisms of the rice sheath blight pathogen.</title>
        <authorList>
            <person name="Zheng A."/>
            <person name="Lin R."/>
            <person name="Xu L."/>
            <person name="Qin P."/>
            <person name="Tang C."/>
            <person name="Ai P."/>
            <person name="Zhang D."/>
            <person name="Liu Y."/>
            <person name="Sun Z."/>
            <person name="Feng H."/>
            <person name="Wang Y."/>
            <person name="Chen Y."/>
            <person name="Liang X."/>
            <person name="Fu R."/>
            <person name="Li Q."/>
            <person name="Zhang J."/>
            <person name="Yu X."/>
            <person name="Xie Z."/>
            <person name="Ding L."/>
            <person name="Guan P."/>
            <person name="Tang J."/>
            <person name="Liang Y."/>
            <person name="Wang S."/>
            <person name="Deng Q."/>
            <person name="Li S."/>
            <person name="Zhu J."/>
            <person name="Wang L."/>
            <person name="Liu H."/>
            <person name="Li P."/>
        </authorList>
    </citation>
    <scope>NUCLEOTIDE SEQUENCE [LARGE SCALE GENOMIC DNA]</scope>
    <source>
        <strain evidence="4">AG-1 IA</strain>
    </source>
</reference>
<feature type="compositionally biased region" description="Polar residues" evidence="1">
    <location>
        <begin position="322"/>
        <end position="341"/>
    </location>
</feature>
<evidence type="ECO:0008006" key="5">
    <source>
        <dbReference type="Google" id="ProtNLM"/>
    </source>
</evidence>
<feature type="compositionally biased region" description="Basic and acidic residues" evidence="1">
    <location>
        <begin position="930"/>
        <end position="943"/>
    </location>
</feature>
<feature type="compositionally biased region" description="Low complexity" evidence="1">
    <location>
        <begin position="839"/>
        <end position="852"/>
    </location>
</feature>
<keyword evidence="2" id="KW-0472">Membrane</keyword>
<feature type="compositionally biased region" description="Basic and acidic residues" evidence="1">
    <location>
        <begin position="83"/>
        <end position="99"/>
    </location>
</feature>
<feature type="compositionally biased region" description="Polar residues" evidence="1">
    <location>
        <begin position="636"/>
        <end position="686"/>
    </location>
</feature>
<evidence type="ECO:0000313" key="4">
    <source>
        <dbReference type="Proteomes" id="UP000011668"/>
    </source>
</evidence>
<keyword evidence="2" id="KW-1133">Transmembrane helix</keyword>
<feature type="compositionally biased region" description="Low complexity" evidence="1">
    <location>
        <begin position="236"/>
        <end position="249"/>
    </location>
</feature>
<sequence length="1166" mass="125188">MSVTPKPPRNSPVVTQKSELSVQDTSLAFSDRSLRSMHSAPSLVSGASTSFASSVLSTSTLNLNVHSIPLRHPHLYIVDESTDQHEHDQQFNDDKENHHASFPPPPNITITDSPERPRLKRMESERTVAGSLRLPDPSQGGSDSDGHLSWRVSEYGVLSDPCEEEMASSDADSVSGSTDELRRTLFYRPSTDPIQVRFQPEDRELEAALSAGSTSNTSLLQSDVPVGNRQHQPILPELELQPEPKSSSPPVRPQRPPSLNLSDAQEHKPSLKTVDVDAVRRRSVQQTQPHSRRSSRDRLSMLLGINTASPRTSLQGGRPSFQAHNPSQSHSSNNTGNSQPASAGDAIWKGKERMVESSSPISETWVHVGAESAIELGRGMGVHSALELGNGRDIGASSAINLAASASGSRPRARTFSSHSRARTISSTHSQNAAEMCRSVWEDDETQELRRGWGLVRRWLGEDPSGWMGFEVYTSEDERPGGGRQHPSHLLLSHRDLSRWQLFASARTSFGSSAEISCFAKLRCLIRASVLLSFFHRTVPYSAGCSRLSAAGPSSTPGPKKGHAPKSLSLASTINAFRTPSTISSTINAFRAPTPMSPLFGEGGLMGRDVGNASFATAKESLSSALSGDDYATPGSVMTTHETGTSRLSFHSFSNTSKRTSRSGLPSAPVSNENGEGASSSLTVPAQYTVRPLSRASVQSSFDGHSAPEPESPTITAKKLRPRSGTLEVPEMPTKSSRNLFAESGSSLKLELKPGASKPVPRDFLRPGAHTAALPSPPSSPDDPLQDVQGSSFHPTATSTVRSRAPVPRSLSSTAFGSLHGRLGSPLRSATMGEEGWAPMSPFMSPHSSPQAAGPPSPGWSPISPLPSSPLRTPGSPLLSPGARPASPLPLNMIDRTYRSDVRPMSEYTESSYWPSVSNRDSSNTGGTGWRRDSATARKRESDGTFAGQQSITYQPLLAPPPRTKTVRIVEAGPSTDRQMRAQPRPTFPPLPPSTPMSNPRPSSLFKSMPGSGAYIGSKMRLKRKEAVGAGPSARAWFMIGFILGPWCWVIGGWMVQQGRPMATLDIEKGGRGFEDAQWVKRCRIASIASGAVVFSAALVAVVWAAVGALMGDIVSAILYFRCYTYNCKSSSDLAFTSRGTGLSKSVHLGQEDAFITDLMGTQPTV</sequence>
<evidence type="ECO:0000256" key="1">
    <source>
        <dbReference type="SAM" id="MobiDB-lite"/>
    </source>
</evidence>